<keyword evidence="2" id="KW-0812">Transmembrane</keyword>
<evidence type="ECO:0000256" key="2">
    <source>
        <dbReference type="SAM" id="Phobius"/>
    </source>
</evidence>
<evidence type="ECO:0000313" key="3">
    <source>
        <dbReference type="EMBL" id="MBB6034864.1"/>
    </source>
</evidence>
<comment type="caution">
    <text evidence="3">The sequence shown here is derived from an EMBL/GenBank/DDBJ whole genome shotgun (WGS) entry which is preliminary data.</text>
</comment>
<dbReference type="EMBL" id="JACHGT010000005">
    <property type="protein sequence ID" value="MBB6034864.1"/>
    <property type="molecule type" value="Genomic_DNA"/>
</dbReference>
<dbReference type="AlphaFoldDB" id="A0A841FG72"/>
<evidence type="ECO:0000256" key="1">
    <source>
        <dbReference type="SAM" id="MobiDB-lite"/>
    </source>
</evidence>
<keyword evidence="2" id="KW-0472">Membrane</keyword>
<feature type="transmembrane region" description="Helical" evidence="2">
    <location>
        <begin position="39"/>
        <end position="62"/>
    </location>
</feature>
<gene>
    <name evidence="3" type="ORF">HNR73_002718</name>
</gene>
<dbReference type="RefSeq" id="WP_184787720.1">
    <property type="nucleotide sequence ID" value="NZ_BONT01000090.1"/>
</dbReference>
<reference evidence="3 4" key="1">
    <citation type="submission" date="2020-08" db="EMBL/GenBank/DDBJ databases">
        <title>Genomic Encyclopedia of Type Strains, Phase IV (KMG-IV): sequencing the most valuable type-strain genomes for metagenomic binning, comparative biology and taxonomic classification.</title>
        <authorList>
            <person name="Goeker M."/>
        </authorList>
    </citation>
    <scope>NUCLEOTIDE SEQUENCE [LARGE SCALE GENOMIC DNA]</scope>
    <source>
        <strain evidence="3 4">YIM 65646</strain>
    </source>
</reference>
<proteinExistence type="predicted"/>
<evidence type="ECO:0000313" key="4">
    <source>
        <dbReference type="Proteomes" id="UP000548476"/>
    </source>
</evidence>
<keyword evidence="4" id="KW-1185">Reference proteome</keyword>
<protein>
    <submittedName>
        <fullName evidence="3">Uncharacterized protein</fullName>
    </submittedName>
</protein>
<organism evidence="3 4">
    <name type="scientific">Phytomonospora endophytica</name>
    <dbReference type="NCBI Taxonomy" id="714109"/>
    <lineage>
        <taxon>Bacteria</taxon>
        <taxon>Bacillati</taxon>
        <taxon>Actinomycetota</taxon>
        <taxon>Actinomycetes</taxon>
        <taxon>Micromonosporales</taxon>
        <taxon>Micromonosporaceae</taxon>
        <taxon>Phytomonospora</taxon>
    </lineage>
</organism>
<keyword evidence="2" id="KW-1133">Transmembrane helix</keyword>
<dbReference type="Proteomes" id="UP000548476">
    <property type="component" value="Unassembled WGS sequence"/>
</dbReference>
<sequence>MKIRYSGRIALAVTLLLTAIALILSSILSGPEPLWPGILIFLGTAAVIDVLVNLLFLFYGWARVDESGVAYRGRYGGFGTGRFLTEGESLVISGGRVYVRRPDATLEGTGLLRWMCAGRDWRGLERALPRVEPGTATVVAAARPTAGRPPEHRGVRRAPSR</sequence>
<accession>A0A841FG72</accession>
<feature type="region of interest" description="Disordered" evidence="1">
    <location>
        <begin position="141"/>
        <end position="161"/>
    </location>
</feature>
<name>A0A841FG72_9ACTN</name>